<dbReference type="Gene3D" id="3.30.70.270">
    <property type="match status" value="1"/>
</dbReference>
<evidence type="ECO:0000313" key="3">
    <source>
        <dbReference type="EMBL" id="RTR31795.1"/>
    </source>
</evidence>
<dbReference type="PANTHER" id="PTHR33121">
    <property type="entry name" value="CYCLIC DI-GMP PHOSPHODIESTERASE PDEF"/>
    <property type="match status" value="1"/>
</dbReference>
<dbReference type="PANTHER" id="PTHR33121:SF23">
    <property type="entry name" value="CYCLIC DI-GMP PHOSPHODIESTERASE PDEB"/>
    <property type="match status" value="1"/>
</dbReference>
<organism evidence="3 4">
    <name type="scientific">Shewanella atlantica</name>
    <dbReference type="NCBI Taxonomy" id="271099"/>
    <lineage>
        <taxon>Bacteria</taxon>
        <taxon>Pseudomonadati</taxon>
        <taxon>Pseudomonadota</taxon>
        <taxon>Gammaproteobacteria</taxon>
        <taxon>Alteromonadales</taxon>
        <taxon>Shewanellaceae</taxon>
        <taxon>Shewanella</taxon>
    </lineage>
</organism>
<dbReference type="NCBIfam" id="TIGR00254">
    <property type="entry name" value="GGDEF"/>
    <property type="match status" value="1"/>
</dbReference>
<dbReference type="CDD" id="cd01949">
    <property type="entry name" value="GGDEF"/>
    <property type="match status" value="1"/>
</dbReference>
<dbReference type="PROSITE" id="PS50887">
    <property type="entry name" value="GGDEF"/>
    <property type="match status" value="1"/>
</dbReference>
<feature type="domain" description="GGDEF" evidence="2">
    <location>
        <begin position="262"/>
        <end position="395"/>
    </location>
</feature>
<dbReference type="InterPro" id="IPR000160">
    <property type="entry name" value="GGDEF_dom"/>
</dbReference>
<dbReference type="AlphaFoldDB" id="A0A431W8E3"/>
<dbReference type="InterPro" id="IPR035919">
    <property type="entry name" value="EAL_sf"/>
</dbReference>
<keyword evidence="4" id="KW-1185">Reference proteome</keyword>
<dbReference type="InterPro" id="IPR043128">
    <property type="entry name" value="Rev_trsase/Diguanyl_cyclase"/>
</dbReference>
<dbReference type="SUPFAM" id="SSF141868">
    <property type="entry name" value="EAL domain-like"/>
    <property type="match status" value="1"/>
</dbReference>
<reference evidence="3 4" key="1">
    <citation type="submission" date="2018-12" db="EMBL/GenBank/DDBJ databases">
        <authorList>
            <person name="Yu L."/>
        </authorList>
    </citation>
    <scope>NUCLEOTIDE SEQUENCE [LARGE SCALE GENOMIC DNA]</scope>
    <source>
        <strain evidence="3 4">HAW-EB5</strain>
    </source>
</reference>
<comment type="caution">
    <text evidence="3">The sequence shown here is derived from an EMBL/GenBank/DDBJ whole genome shotgun (WGS) entry which is preliminary data.</text>
</comment>
<dbReference type="CDD" id="cd01948">
    <property type="entry name" value="EAL"/>
    <property type="match status" value="1"/>
</dbReference>
<dbReference type="InterPro" id="IPR001633">
    <property type="entry name" value="EAL_dom"/>
</dbReference>
<protein>
    <submittedName>
        <fullName evidence="3">EAL domain-containing protein</fullName>
    </submittedName>
</protein>
<dbReference type="EMBL" id="RXNV01000005">
    <property type="protein sequence ID" value="RTR31795.1"/>
    <property type="molecule type" value="Genomic_DNA"/>
</dbReference>
<feature type="domain" description="EAL" evidence="1">
    <location>
        <begin position="406"/>
        <end position="661"/>
    </location>
</feature>
<dbReference type="InterPro" id="IPR050706">
    <property type="entry name" value="Cyclic-di-GMP_PDE-like"/>
</dbReference>
<dbReference type="OrthoDB" id="9816034at2"/>
<accession>A0A431W8E3</accession>
<dbReference type="SMART" id="SM00052">
    <property type="entry name" value="EAL"/>
    <property type="match status" value="1"/>
</dbReference>
<dbReference type="Proteomes" id="UP000282060">
    <property type="component" value="Unassembled WGS sequence"/>
</dbReference>
<dbReference type="Pfam" id="PF00563">
    <property type="entry name" value="EAL"/>
    <property type="match status" value="1"/>
</dbReference>
<dbReference type="InterPro" id="IPR029787">
    <property type="entry name" value="Nucleotide_cyclase"/>
</dbReference>
<dbReference type="PROSITE" id="PS50883">
    <property type="entry name" value="EAL"/>
    <property type="match status" value="1"/>
</dbReference>
<proteinExistence type="predicted"/>
<gene>
    <name evidence="3" type="ORF">EKG39_12595</name>
</gene>
<dbReference type="GO" id="GO:0071111">
    <property type="term" value="F:cyclic-guanylate-specific phosphodiesterase activity"/>
    <property type="evidence" value="ECO:0007669"/>
    <property type="project" value="InterPro"/>
</dbReference>
<name>A0A431W8E3_9GAMM</name>
<evidence type="ECO:0000259" key="1">
    <source>
        <dbReference type="PROSITE" id="PS50883"/>
    </source>
</evidence>
<dbReference type="Pfam" id="PF00990">
    <property type="entry name" value="GGDEF"/>
    <property type="match status" value="1"/>
</dbReference>
<sequence>MAELDTTKIETTLNYSRYFNYFIRKNIKFIMSDIEQMPGSFDVEKAMMSSLYIRNLILLPSINYLGHRYIFGAINSLVDGHWAADASELLSMACSFIVMRKSRDYMIAKSRGAECCNHELLDRLPLACVQVNGNNKLNQYNHAAQKLLGNREWLSLTSLVHDDEKFILLDTIQLVRDGLLEQAWCELPVMCVDNSFNWLKLSFSLVPNGADTLLLVAEDVSDRHKLADELSFQTNFDNLTGLPNRAYFESYYSCGRNSDERAPAFVAFLNLDQFQVINNISGHKAGDRLLCQIALRLKQLVRKGDIVARLGGDEFGILMHAIDSDVASRIAERICEQLSHHEFVWDNRKHSVSVSMGLAAFNGEDEEISAVLSRADAACRVVKEKGRNSWHMYSPTDPHMDRLYSDMNASVDVVGALALDRFELYFQPIEPLLEDDNGLHMEILLRMLTEQGEIVSPAVFLPAAERYSLASRVDRWVVDHLLYWGGTHLKVWNELSMVSVNLSATSLGDVEFMNWLEMRLMGEPELVSKLCFEITETAAVSQLDLATALIDVIKPLGCKLALDDFGSGFSSFAYLKLLDVDFVKIDGQFVRHLCENRSDQAIVTAICQLGRDMEFEIIAEFVESIEIGRRLKRLGVDFAQGYAIAKPKKLNTLVSGKGLHWLTDTLTQKTT</sequence>
<evidence type="ECO:0000259" key="2">
    <source>
        <dbReference type="PROSITE" id="PS50887"/>
    </source>
</evidence>
<dbReference type="SUPFAM" id="SSF55073">
    <property type="entry name" value="Nucleotide cyclase"/>
    <property type="match status" value="1"/>
</dbReference>
<evidence type="ECO:0000313" key="4">
    <source>
        <dbReference type="Proteomes" id="UP000282060"/>
    </source>
</evidence>
<dbReference type="Gene3D" id="3.20.20.450">
    <property type="entry name" value="EAL domain"/>
    <property type="match status" value="1"/>
</dbReference>
<dbReference type="SMART" id="SM00267">
    <property type="entry name" value="GGDEF"/>
    <property type="match status" value="1"/>
</dbReference>